<organism evidence="12 13">
    <name type="scientific">Ancylomarina salipaludis</name>
    <dbReference type="NCBI Taxonomy" id="2501299"/>
    <lineage>
        <taxon>Bacteria</taxon>
        <taxon>Pseudomonadati</taxon>
        <taxon>Bacteroidota</taxon>
        <taxon>Bacteroidia</taxon>
        <taxon>Marinilabiliales</taxon>
        <taxon>Marinifilaceae</taxon>
        <taxon>Ancylomarina</taxon>
    </lineage>
</organism>
<dbReference type="PANTHER" id="PTHR35038:SF8">
    <property type="entry name" value="C-TYPE POLYHEME CYTOCHROME OMCC"/>
    <property type="match status" value="1"/>
</dbReference>
<dbReference type="GO" id="GO:0030313">
    <property type="term" value="C:cell envelope"/>
    <property type="evidence" value="ECO:0007669"/>
    <property type="project" value="UniProtKB-SubCell"/>
</dbReference>
<dbReference type="RefSeq" id="WP_129252552.1">
    <property type="nucleotide sequence ID" value="NZ_SAXA01000002.1"/>
</dbReference>
<feature type="transmembrane region" description="Helical" evidence="9">
    <location>
        <begin position="279"/>
        <end position="301"/>
    </location>
</feature>
<reference evidence="12 13" key="1">
    <citation type="submission" date="2019-01" db="EMBL/GenBank/DDBJ databases">
        <title>Ancylomarina salipaludis sp. nov., isolated from a salt marsh.</title>
        <authorList>
            <person name="Yoon J.-H."/>
        </authorList>
    </citation>
    <scope>NUCLEOTIDE SEQUENCE [LARGE SCALE GENOMIC DNA]</scope>
    <source>
        <strain evidence="12 13">SHSM-M15</strain>
    </source>
</reference>
<evidence type="ECO:0000256" key="3">
    <source>
        <dbReference type="ARBA" id="ARBA00022448"/>
    </source>
</evidence>
<evidence type="ECO:0000259" key="11">
    <source>
        <dbReference type="Pfam" id="PF14537"/>
    </source>
</evidence>
<accession>A0A4Q1JQ63</accession>
<dbReference type="InterPro" id="IPR051829">
    <property type="entry name" value="Multiheme_Cytochr_ET"/>
</dbReference>
<keyword evidence="8" id="KW-0408">Iron</keyword>
<dbReference type="Proteomes" id="UP000289703">
    <property type="component" value="Unassembled WGS sequence"/>
</dbReference>
<comment type="caution">
    <text evidence="12">The sequence shown here is derived from an EMBL/GenBank/DDBJ whole genome shotgun (WGS) entry which is preliminary data.</text>
</comment>
<evidence type="ECO:0000256" key="9">
    <source>
        <dbReference type="SAM" id="Phobius"/>
    </source>
</evidence>
<protein>
    <recommendedName>
        <fullName evidence="11">Tetrahaem cytochrome domain-containing protein</fullName>
    </recommendedName>
</protein>
<dbReference type="InterPro" id="IPR036280">
    <property type="entry name" value="Multihaem_cyt_sf"/>
</dbReference>
<keyword evidence="13" id="KW-1185">Reference proteome</keyword>
<feature type="chain" id="PRO_5020744705" description="Tetrahaem cytochrome domain-containing protein" evidence="10">
    <location>
        <begin position="25"/>
        <end position="306"/>
    </location>
</feature>
<feature type="signal peptide" evidence="10">
    <location>
        <begin position="1"/>
        <end position="24"/>
    </location>
</feature>
<name>A0A4Q1JQ63_9BACT</name>
<dbReference type="PANTHER" id="PTHR35038">
    <property type="entry name" value="DISSIMILATORY SULFITE REDUCTASE SIRA"/>
    <property type="match status" value="1"/>
</dbReference>
<evidence type="ECO:0000313" key="12">
    <source>
        <dbReference type="EMBL" id="RXQ96481.1"/>
    </source>
</evidence>
<keyword evidence="4" id="KW-0349">Heme</keyword>
<feature type="domain" description="Tetrahaem cytochrome" evidence="11">
    <location>
        <begin position="70"/>
        <end position="145"/>
    </location>
</feature>
<dbReference type="AlphaFoldDB" id="A0A4Q1JQ63"/>
<proteinExistence type="predicted"/>
<sequence>MRFSQQRISLLVFFLVSFTLNLKADNDCLRCHANQTHTIYNDWTERNEKRLMNPYFILDSLRMKAGVHGSFACTDCHSSDYETYPHKGELKLEPLSTCVDCHGGDENFADYKFELIEEEFKKSTHAKALGEQFTCSKCHSQHYYQAKARTSENVKDIVKFSNDMCMSCHDNTPRYQLMSDSVNPKLVETHNWLPNQKLHFESVRCIECHTHVKDSLMISHNILPKEEALKLCVNCHTANSHLNASLYKYKNIQARATKGKLGVILSNKSYVIGAYQNEILNLLSILIFMAVIAGVIIHSFFRIIKK</sequence>
<keyword evidence="9" id="KW-0812">Transmembrane</keyword>
<evidence type="ECO:0000256" key="2">
    <source>
        <dbReference type="ARBA" id="ARBA00004196"/>
    </source>
</evidence>
<dbReference type="EMBL" id="SAXA01000002">
    <property type="protein sequence ID" value="RXQ96481.1"/>
    <property type="molecule type" value="Genomic_DNA"/>
</dbReference>
<evidence type="ECO:0000313" key="13">
    <source>
        <dbReference type="Proteomes" id="UP000289703"/>
    </source>
</evidence>
<evidence type="ECO:0000256" key="6">
    <source>
        <dbReference type="ARBA" id="ARBA00022729"/>
    </source>
</evidence>
<dbReference type="OrthoDB" id="9814800at2"/>
<dbReference type="Gene3D" id="3.90.10.10">
    <property type="entry name" value="Cytochrome C3"/>
    <property type="match status" value="1"/>
</dbReference>
<evidence type="ECO:0000256" key="5">
    <source>
        <dbReference type="ARBA" id="ARBA00022723"/>
    </source>
</evidence>
<keyword evidence="9" id="KW-0472">Membrane</keyword>
<dbReference type="InterPro" id="IPR012286">
    <property type="entry name" value="Tetrahaem_cytochrome"/>
</dbReference>
<comment type="cofactor">
    <cofactor evidence="1">
        <name>heme c</name>
        <dbReference type="ChEBI" id="CHEBI:61717"/>
    </cofactor>
</comment>
<keyword evidence="3" id="KW-0813">Transport</keyword>
<dbReference type="SUPFAM" id="SSF48695">
    <property type="entry name" value="Multiheme cytochromes"/>
    <property type="match status" value="1"/>
</dbReference>
<dbReference type="GO" id="GO:0046872">
    <property type="term" value="F:metal ion binding"/>
    <property type="evidence" value="ECO:0007669"/>
    <property type="project" value="UniProtKB-KW"/>
</dbReference>
<comment type="subcellular location">
    <subcellularLocation>
        <location evidence="2">Cell envelope</location>
    </subcellularLocation>
</comment>
<gene>
    <name evidence="12" type="ORF">EO244_02295</name>
</gene>
<evidence type="ECO:0000256" key="4">
    <source>
        <dbReference type="ARBA" id="ARBA00022617"/>
    </source>
</evidence>
<evidence type="ECO:0000256" key="10">
    <source>
        <dbReference type="SAM" id="SignalP"/>
    </source>
</evidence>
<keyword evidence="5" id="KW-0479">Metal-binding</keyword>
<keyword evidence="7" id="KW-0249">Electron transport</keyword>
<keyword evidence="9" id="KW-1133">Transmembrane helix</keyword>
<dbReference type="Gene3D" id="1.10.780.10">
    <property type="entry name" value="Hydroxylamine Oxidoreductase, Chain A, domain 1"/>
    <property type="match status" value="1"/>
</dbReference>
<evidence type="ECO:0000256" key="7">
    <source>
        <dbReference type="ARBA" id="ARBA00022982"/>
    </source>
</evidence>
<evidence type="ECO:0000256" key="1">
    <source>
        <dbReference type="ARBA" id="ARBA00001926"/>
    </source>
</evidence>
<keyword evidence="6 10" id="KW-0732">Signal</keyword>
<dbReference type="Pfam" id="PF14537">
    <property type="entry name" value="Cytochrom_c3_2"/>
    <property type="match status" value="1"/>
</dbReference>
<evidence type="ECO:0000256" key="8">
    <source>
        <dbReference type="ARBA" id="ARBA00023004"/>
    </source>
</evidence>